<dbReference type="Proteomes" id="UP001295684">
    <property type="component" value="Unassembled WGS sequence"/>
</dbReference>
<reference evidence="1" key="1">
    <citation type="submission" date="2023-07" db="EMBL/GenBank/DDBJ databases">
        <authorList>
            <consortium name="AG Swart"/>
            <person name="Singh M."/>
            <person name="Singh A."/>
            <person name="Seah K."/>
            <person name="Emmerich C."/>
        </authorList>
    </citation>
    <scope>NUCLEOTIDE SEQUENCE</scope>
    <source>
        <strain evidence="1">DP1</strain>
    </source>
</reference>
<gene>
    <name evidence="1" type="ORF">ECRASSUSDP1_LOCUS11695</name>
</gene>
<keyword evidence="2" id="KW-1185">Reference proteome</keyword>
<organism evidence="1 2">
    <name type="scientific">Euplotes crassus</name>
    <dbReference type="NCBI Taxonomy" id="5936"/>
    <lineage>
        <taxon>Eukaryota</taxon>
        <taxon>Sar</taxon>
        <taxon>Alveolata</taxon>
        <taxon>Ciliophora</taxon>
        <taxon>Intramacronucleata</taxon>
        <taxon>Spirotrichea</taxon>
        <taxon>Hypotrichia</taxon>
        <taxon>Euplotida</taxon>
        <taxon>Euplotidae</taxon>
        <taxon>Moneuplotes</taxon>
    </lineage>
</organism>
<accession>A0AAD1UN36</accession>
<dbReference type="EMBL" id="CAMPGE010011558">
    <property type="protein sequence ID" value="CAI2370383.1"/>
    <property type="molecule type" value="Genomic_DNA"/>
</dbReference>
<evidence type="ECO:0000313" key="1">
    <source>
        <dbReference type="EMBL" id="CAI2370383.1"/>
    </source>
</evidence>
<proteinExistence type="predicted"/>
<evidence type="ECO:0000313" key="2">
    <source>
        <dbReference type="Proteomes" id="UP001295684"/>
    </source>
</evidence>
<sequence>MSDPTNSPQVTLPFPNLPQGSHPLLKSLKASISQTLHSKSTLHHYNSSHLQSYSTRLHQIHQSLLHIKAEISQTDWAGLTDQIPALSLGIEQVKAEVDQVLEKYNHLFCYGLTKKKRLSKKRCIKTGKKFVPKSTSLALTCSRVLKARENYKKTFTLVENRVYEQTIEIDSQVWAACHENMNSYNFRTGEEGFRPEDRLVIDWEDPSNYKLVKKLQKITLIWLEEVRIINISERHPELAKSILSGLIPRKINHLELRADRFIKIEKFMDGFTCANLKVQTKVTLYNFNIKNQLCLKNKGEKIKDDYWLVKFFQEYKHVKAIKFSECILDFEDISDFSRALKNTSIETLTFGEKYGCYKRCWLGFNGKRFHNFIEGISNSDLKKSLQILCFPQCFEAEQNTVSVLKDNGLDHVEIYSHIRKNCYPQSGYGRLFDYYRDILFQS</sequence>
<protein>
    <submittedName>
        <fullName evidence="1">Uncharacterized protein</fullName>
    </submittedName>
</protein>
<comment type="caution">
    <text evidence="1">The sequence shown here is derived from an EMBL/GenBank/DDBJ whole genome shotgun (WGS) entry which is preliminary data.</text>
</comment>
<name>A0AAD1UN36_EUPCR</name>
<dbReference type="AlphaFoldDB" id="A0AAD1UN36"/>